<comment type="miscellaneous">
    <text evidence="3">Although this enzyme belongs to the family of MTA phosphorylases based on sequence homology, it has been shown that conserved amino acid substitutions in the substrate binding pocket convert the substrate specificity of this enzyme from 6-aminopurines to 6-oxopurines.</text>
</comment>
<feature type="binding site" evidence="3">
    <location>
        <begin position="51"/>
        <end position="52"/>
    </location>
    <ligand>
        <name>phosphate</name>
        <dbReference type="ChEBI" id="CHEBI:43474"/>
    </ligand>
</feature>
<accession>A0A177NEV8</accession>
<dbReference type="PANTHER" id="PTHR42679:SF2">
    <property type="entry name" value="S-METHYL-5'-THIOADENOSINE PHOSPHORYLASE"/>
    <property type="match status" value="1"/>
</dbReference>
<dbReference type="InterPro" id="IPR010044">
    <property type="entry name" value="MTAP"/>
</dbReference>
<comment type="catalytic activity">
    <reaction evidence="3">
        <text>S-methyl-5'-thioinosine + phosphate = 5-(methylsulfanyl)-alpha-D-ribose 1-phosphate + hypoxanthine</text>
        <dbReference type="Rhea" id="RHEA:30643"/>
        <dbReference type="ChEBI" id="CHEBI:17368"/>
        <dbReference type="ChEBI" id="CHEBI:43474"/>
        <dbReference type="ChEBI" id="CHEBI:48595"/>
        <dbReference type="ChEBI" id="CHEBI:58533"/>
        <dbReference type="EC" id="2.4.2.44"/>
    </reaction>
</comment>
<keyword evidence="2 3" id="KW-0808">Transferase</keyword>
<reference evidence="6" key="1">
    <citation type="submission" date="2016-03" db="EMBL/GenBank/DDBJ databases">
        <authorList>
            <person name="Heylen K."/>
            <person name="De Vos P."/>
            <person name="Vekeman B."/>
        </authorList>
    </citation>
    <scope>NUCLEOTIDE SEQUENCE [LARGE SCALE GENOMIC DNA]</scope>
    <source>
        <strain evidence="6">R-45383</strain>
    </source>
</reference>
<dbReference type="Proteomes" id="UP000077628">
    <property type="component" value="Unassembled WGS sequence"/>
</dbReference>
<dbReference type="InterPro" id="IPR035994">
    <property type="entry name" value="Nucleoside_phosphorylase_sf"/>
</dbReference>
<name>A0A177NEV8_9GAMM</name>
<comment type="pathway">
    <text evidence="3">Purine metabolism; purine nucleoside salvage.</text>
</comment>
<dbReference type="HAMAP" id="MF_01963">
    <property type="entry name" value="MTAP"/>
    <property type="match status" value="1"/>
</dbReference>
<protein>
    <recommendedName>
        <fullName evidence="3">Probable S-methyl-5'-thioinosine phosphorylase</fullName>
        <ecNumber evidence="3">2.4.2.44</ecNumber>
    </recommendedName>
    <alternativeName>
        <fullName evidence="3">5'-methylthioinosine phosphorylase</fullName>
        <shortName evidence="3">MTI phosphorylase</shortName>
        <shortName evidence="3">MTIP</shortName>
    </alternativeName>
</protein>
<feature type="site" description="Important for substrate specificity" evidence="3">
    <location>
        <position position="220"/>
    </location>
</feature>
<comment type="caution">
    <text evidence="5">The sequence shown here is derived from an EMBL/GenBank/DDBJ whole genome shotgun (WGS) entry which is preliminary data.</text>
</comment>
<dbReference type="GO" id="GO:0006166">
    <property type="term" value="P:purine ribonucleoside salvage"/>
    <property type="evidence" value="ECO:0007669"/>
    <property type="project" value="UniProtKB-UniRule"/>
</dbReference>
<dbReference type="AlphaFoldDB" id="A0A177NEV8"/>
<keyword evidence="1 3" id="KW-0328">Glycosyltransferase</keyword>
<dbReference type="UniPathway" id="UPA00606"/>
<comment type="similarity">
    <text evidence="3">Belongs to the PNP/MTAP phosphorylase family. MTAP subfamily.</text>
</comment>
<evidence type="ECO:0000256" key="3">
    <source>
        <dbReference type="HAMAP-Rule" id="MF_01963"/>
    </source>
</evidence>
<dbReference type="OrthoDB" id="1523230at2"/>
<feature type="binding site" evidence="3">
    <location>
        <position position="185"/>
    </location>
    <ligand>
        <name>phosphate</name>
        <dbReference type="ChEBI" id="CHEBI:43474"/>
    </ligand>
</feature>
<dbReference type="EC" id="2.4.2.44" evidence="3"/>
<keyword evidence="6" id="KW-1185">Reference proteome</keyword>
<evidence type="ECO:0000313" key="6">
    <source>
        <dbReference type="Proteomes" id="UP000077628"/>
    </source>
</evidence>
<comment type="function">
    <text evidence="3">Catalyzes the reversible phosphorylation of S-methyl-5'-thioinosine (MTI) to hypoxanthine and 5-methylthioribose-1-phosphate. Involved in the breakdown of S-methyl-5'-thioadenosine (MTA), a major by-product of polyamine biosynthesis. Catabolism of (MTA) occurs via deamination to MTI and phosphorolysis to hypoxanthine.</text>
</comment>
<dbReference type="Pfam" id="PF01048">
    <property type="entry name" value="PNP_UDP_1"/>
    <property type="match status" value="1"/>
</dbReference>
<dbReference type="GO" id="GO:0017061">
    <property type="term" value="F:S-methyl-5-thioadenosine phosphorylase activity"/>
    <property type="evidence" value="ECO:0007669"/>
    <property type="project" value="InterPro"/>
</dbReference>
<feature type="domain" description="Nucleoside phosphorylase" evidence="4">
    <location>
        <begin position="3"/>
        <end position="241"/>
    </location>
</feature>
<evidence type="ECO:0000259" key="4">
    <source>
        <dbReference type="Pfam" id="PF01048"/>
    </source>
</evidence>
<feature type="binding site" evidence="3">
    <location>
        <position position="9"/>
    </location>
    <ligand>
        <name>phosphate</name>
        <dbReference type="ChEBI" id="CHEBI:43474"/>
    </ligand>
</feature>
<proteinExistence type="inferred from homology"/>
<comment type="subunit">
    <text evidence="3">Homotrimer.</text>
</comment>
<gene>
    <name evidence="5" type="ORF">A1355_10200</name>
</gene>
<evidence type="ECO:0000256" key="1">
    <source>
        <dbReference type="ARBA" id="ARBA00022676"/>
    </source>
</evidence>
<dbReference type="EMBL" id="LUUK01000189">
    <property type="protein sequence ID" value="OAI15973.1"/>
    <property type="molecule type" value="Genomic_DNA"/>
</dbReference>
<dbReference type="GO" id="GO:0019509">
    <property type="term" value="P:L-methionine salvage from methylthioadenosine"/>
    <property type="evidence" value="ECO:0007669"/>
    <property type="project" value="TreeGrafter"/>
</dbReference>
<dbReference type="PANTHER" id="PTHR42679">
    <property type="entry name" value="S-METHYL-5'-THIOADENOSINE PHOSPHORYLASE"/>
    <property type="match status" value="1"/>
</dbReference>
<dbReference type="Gene3D" id="3.40.50.1580">
    <property type="entry name" value="Nucleoside phosphorylase domain"/>
    <property type="match status" value="1"/>
</dbReference>
<sequence>MTLAIIGGTGLTQIPDLLITGEQSLDTPFGAPSAAYVFGELDGRKLVFLARHGNPHRIPPHKINYRANIWGLQALGVTEIIAVAAVGGIGREMAPAVIAIPDQLIDYSYGREHTYFADDLEQVTHIDFSEPYSPALRARIVAAAEQAGIATVNHGIYGCTQGPRLETPAEIKRMANDGCDLVGMTGMPEAALARELGIAYANVSVVANWAAGVVAGEITMAEIEKNLHQGMNQAIMLLTAVAQA</sequence>
<feature type="binding site" evidence="3">
    <location>
        <begin position="208"/>
        <end position="210"/>
    </location>
    <ligand>
        <name>substrate</name>
    </ligand>
</feature>
<dbReference type="RefSeq" id="WP_064030472.1">
    <property type="nucleotide sequence ID" value="NZ_LUUK01000189.1"/>
</dbReference>
<dbReference type="STRING" id="702114.A1355_10200"/>
<dbReference type="CDD" id="cd09010">
    <property type="entry name" value="MTAP_SsMTAPII_like_MTIP"/>
    <property type="match status" value="1"/>
</dbReference>
<dbReference type="NCBIfam" id="TIGR01694">
    <property type="entry name" value="MTAP"/>
    <property type="match status" value="1"/>
</dbReference>
<feature type="binding site" evidence="3">
    <location>
        <position position="184"/>
    </location>
    <ligand>
        <name>substrate</name>
    </ligand>
</feature>
<evidence type="ECO:0000313" key="5">
    <source>
        <dbReference type="EMBL" id="OAI15973.1"/>
    </source>
</evidence>
<keyword evidence="3" id="KW-0660">Purine salvage</keyword>
<dbReference type="InterPro" id="IPR000845">
    <property type="entry name" value="Nucleoside_phosphorylase_d"/>
</dbReference>
<feature type="site" description="Important for substrate specificity" evidence="3">
    <location>
        <position position="166"/>
    </location>
</feature>
<evidence type="ECO:0000256" key="2">
    <source>
        <dbReference type="ARBA" id="ARBA00022679"/>
    </source>
</evidence>
<organism evidence="5 6">
    <name type="scientific">Methylomonas koyamae</name>
    <dbReference type="NCBI Taxonomy" id="702114"/>
    <lineage>
        <taxon>Bacteria</taxon>
        <taxon>Pseudomonadati</taxon>
        <taxon>Pseudomonadota</taxon>
        <taxon>Gammaproteobacteria</taxon>
        <taxon>Methylococcales</taxon>
        <taxon>Methylococcaceae</taxon>
        <taxon>Methylomonas</taxon>
    </lineage>
</organism>
<dbReference type="NCBIfam" id="NF006599">
    <property type="entry name" value="PRK09136.1"/>
    <property type="match status" value="1"/>
</dbReference>
<dbReference type="SUPFAM" id="SSF53167">
    <property type="entry name" value="Purine and uridine phosphorylases"/>
    <property type="match status" value="1"/>
</dbReference>
<dbReference type="GO" id="GO:0005829">
    <property type="term" value="C:cytosol"/>
    <property type="evidence" value="ECO:0007669"/>
    <property type="project" value="TreeGrafter"/>
</dbReference>
<comment type="caution">
    <text evidence="3">Lacks conserved residue(s) required for the propagation of feature annotation.</text>
</comment>